<name>A0A191YSJ9_9PSED</name>
<accession>A0A191YSJ9</accession>
<dbReference type="KEGG" id="psil:PMA3_11410"/>
<evidence type="ECO:0000313" key="2">
    <source>
        <dbReference type="EMBL" id="ANJ55721.1"/>
    </source>
</evidence>
<proteinExistence type="predicted"/>
<dbReference type="AlphaFoldDB" id="A0A191YSJ9"/>
<protein>
    <recommendedName>
        <fullName evidence="1">Immunity MXAN-0049 protein domain-containing protein</fullName>
    </recommendedName>
</protein>
<dbReference type="RefSeq" id="WP_064677249.1">
    <property type="nucleotide sequence ID" value="NZ_CP014870.1"/>
</dbReference>
<evidence type="ECO:0000259" key="1">
    <source>
        <dbReference type="Pfam" id="PF07791"/>
    </source>
</evidence>
<dbReference type="EMBL" id="CP014870">
    <property type="protein sequence ID" value="ANJ55721.1"/>
    <property type="molecule type" value="Genomic_DNA"/>
</dbReference>
<dbReference type="OrthoDB" id="6872608at2"/>
<keyword evidence="3" id="KW-1185">Reference proteome</keyword>
<dbReference type="InterPro" id="IPR012433">
    <property type="entry name" value="Imm11"/>
</dbReference>
<dbReference type="Pfam" id="PF07791">
    <property type="entry name" value="Imm11"/>
    <property type="match status" value="1"/>
</dbReference>
<reference evidence="2 3" key="1">
    <citation type="journal article" date="2018" name="Syst. Appl. Microbiol.">
        <title>Pseudomonas silesiensis sp. nov. strain A3T isolated from a biological pesticide sewage treatment plant and analysis of the complete genome sequence.</title>
        <authorList>
            <person name="Kaminski M.A."/>
            <person name="Furmanczyk E.M."/>
            <person name="Sobczak A."/>
            <person name="Dziembowski A."/>
            <person name="Lipinski L."/>
        </authorList>
    </citation>
    <scope>NUCLEOTIDE SEQUENCE [LARGE SCALE GENOMIC DNA]</scope>
    <source>
        <strain evidence="2 3">A3</strain>
    </source>
</reference>
<evidence type="ECO:0000313" key="3">
    <source>
        <dbReference type="Proteomes" id="UP000078354"/>
    </source>
</evidence>
<organism evidence="2 3">
    <name type="scientific">Pseudomonas silesiensis</name>
    <dbReference type="NCBI Taxonomy" id="1853130"/>
    <lineage>
        <taxon>Bacteria</taxon>
        <taxon>Pseudomonadati</taxon>
        <taxon>Pseudomonadota</taxon>
        <taxon>Gammaproteobacteria</taxon>
        <taxon>Pseudomonadales</taxon>
        <taxon>Pseudomonadaceae</taxon>
        <taxon>Pseudomonas</taxon>
    </lineage>
</organism>
<gene>
    <name evidence="2" type="ORF">PMA3_11410</name>
</gene>
<sequence>MKNLYIVSYEPDGEGAPYFFDFKWIPELPEFHYPTENPESGELIAKYRAVADVPQLNADWLPDHFLASEKFLAICDFCECSYVSRPVEILIEGKLAPNKKYHFFAATERLRAMDLEKSSFVLDSNLKIEVTDSKNQNYERIDKLVISSGINSNFFYFEEIHEVVCSEQFLIECVNRQIYGLAFKKIDGDYRYAPWDDF</sequence>
<feature type="domain" description="Immunity MXAN-0049 protein" evidence="1">
    <location>
        <begin position="89"/>
        <end position="186"/>
    </location>
</feature>
<dbReference type="Proteomes" id="UP000078354">
    <property type="component" value="Chromosome"/>
</dbReference>